<dbReference type="Pfam" id="PF02525">
    <property type="entry name" value="Flavodoxin_2"/>
    <property type="match status" value="1"/>
</dbReference>
<evidence type="ECO:0000313" key="3">
    <source>
        <dbReference type="Proteomes" id="UP000184603"/>
    </source>
</evidence>
<feature type="domain" description="Flavodoxin-like fold" evidence="1">
    <location>
        <begin position="2"/>
        <end position="165"/>
    </location>
</feature>
<accession>A0A1M7YBI3</accession>
<dbReference type="InterPro" id="IPR029039">
    <property type="entry name" value="Flavoprotein-like_sf"/>
</dbReference>
<evidence type="ECO:0000313" key="2">
    <source>
        <dbReference type="EMBL" id="SHO50020.1"/>
    </source>
</evidence>
<sequence>MKRTVVLMASPRLQSNTDLLANKVMEGIRATGSPDDVIEKVDLVELQDYVCCACGRCRAAGECLQFPQVTEKLEMIKKADGIVIATPVWWLAPSSYLKIFMDHWGAFLRPDYTSRIAGKRAVIVACCGNPTENLAEKVCDDLVKILSFLGIKTVGSLSVKGVADYAAIAGDTQSLDSAFQLGEALYTR</sequence>
<dbReference type="Proteomes" id="UP000184603">
    <property type="component" value="Unassembled WGS sequence"/>
</dbReference>
<dbReference type="STRING" id="1121416.SAMN02745220_03221"/>
<evidence type="ECO:0000259" key="1">
    <source>
        <dbReference type="Pfam" id="PF02525"/>
    </source>
</evidence>
<dbReference type="InterPro" id="IPR050104">
    <property type="entry name" value="FMN-dep_NADH:Q_OxRdtase_AzoR1"/>
</dbReference>
<dbReference type="InterPro" id="IPR003680">
    <property type="entry name" value="Flavodoxin_fold"/>
</dbReference>
<organism evidence="2 3">
    <name type="scientific">Desulfopila aestuarii DSM 18488</name>
    <dbReference type="NCBI Taxonomy" id="1121416"/>
    <lineage>
        <taxon>Bacteria</taxon>
        <taxon>Pseudomonadati</taxon>
        <taxon>Thermodesulfobacteriota</taxon>
        <taxon>Desulfobulbia</taxon>
        <taxon>Desulfobulbales</taxon>
        <taxon>Desulfocapsaceae</taxon>
        <taxon>Desulfopila</taxon>
    </lineage>
</organism>
<proteinExistence type="predicted"/>
<dbReference type="PANTHER" id="PTHR43741">
    <property type="entry name" value="FMN-DEPENDENT NADH-AZOREDUCTASE 1"/>
    <property type="match status" value="1"/>
</dbReference>
<keyword evidence="3" id="KW-1185">Reference proteome</keyword>
<reference evidence="2 3" key="1">
    <citation type="submission" date="2016-12" db="EMBL/GenBank/DDBJ databases">
        <authorList>
            <person name="Song W.-J."/>
            <person name="Kurnit D.M."/>
        </authorList>
    </citation>
    <scope>NUCLEOTIDE SEQUENCE [LARGE SCALE GENOMIC DNA]</scope>
    <source>
        <strain evidence="2 3">DSM 18488</strain>
    </source>
</reference>
<dbReference type="EMBL" id="FRFE01000016">
    <property type="protein sequence ID" value="SHO50020.1"/>
    <property type="molecule type" value="Genomic_DNA"/>
</dbReference>
<dbReference type="OrthoDB" id="1643408at2"/>
<dbReference type="RefSeq" id="WP_073614690.1">
    <property type="nucleotide sequence ID" value="NZ_FRFE01000016.1"/>
</dbReference>
<gene>
    <name evidence="2" type="ORF">SAMN02745220_03221</name>
</gene>
<protein>
    <submittedName>
        <fullName evidence="2">NADPH-dependent FMN reductase</fullName>
    </submittedName>
</protein>
<dbReference type="PANTHER" id="PTHR43741:SF4">
    <property type="entry name" value="FMN-DEPENDENT NADH:QUINONE OXIDOREDUCTASE"/>
    <property type="match status" value="1"/>
</dbReference>
<dbReference type="AlphaFoldDB" id="A0A1M7YBI3"/>
<dbReference type="Gene3D" id="3.40.50.360">
    <property type="match status" value="1"/>
</dbReference>
<dbReference type="SUPFAM" id="SSF52218">
    <property type="entry name" value="Flavoproteins"/>
    <property type="match status" value="1"/>
</dbReference>
<name>A0A1M7YBI3_9BACT</name>